<dbReference type="CDD" id="cd00586">
    <property type="entry name" value="4HBT"/>
    <property type="match status" value="1"/>
</dbReference>
<sequence length="145" mass="16184">MFEMELSVRFSETDGAGHVGNTVMVVWFEEARGPLFKVFAPTMDIENWPLILASYRVDFRAQIFYGPGVTIKTWVKRIGNSSFETYQEAWQSGKCCASGTTTMVYFDYKAQKTGPIPDAIKEALAAHLLPAEGEANSSQSEQKNN</sequence>
<reference evidence="3 4" key="1">
    <citation type="submission" date="2022-10" db="EMBL/GenBank/DDBJ databases">
        <title>Alteromonas sp. chi3 Genome sequencing.</title>
        <authorList>
            <person name="Park S."/>
        </authorList>
    </citation>
    <scope>NUCLEOTIDE SEQUENCE [LARGE SCALE GENOMIC DNA]</scope>
    <source>
        <strain evidence="4">chi3</strain>
    </source>
</reference>
<accession>A0ABT5KZK9</accession>
<dbReference type="Gene3D" id="3.10.129.10">
    <property type="entry name" value="Hotdog Thioesterase"/>
    <property type="match status" value="1"/>
</dbReference>
<dbReference type="InterPro" id="IPR029069">
    <property type="entry name" value="HotDog_dom_sf"/>
</dbReference>
<evidence type="ECO:0000256" key="2">
    <source>
        <dbReference type="ARBA" id="ARBA00022801"/>
    </source>
</evidence>
<dbReference type="InterPro" id="IPR050563">
    <property type="entry name" value="4-hydroxybenzoyl-CoA_TE"/>
</dbReference>
<evidence type="ECO:0000256" key="1">
    <source>
        <dbReference type="ARBA" id="ARBA00005953"/>
    </source>
</evidence>
<comment type="similarity">
    <text evidence="1">Belongs to the 4-hydroxybenzoyl-CoA thioesterase family.</text>
</comment>
<organism evidence="3 4">
    <name type="scientific">Alteromonas gilva</name>
    <dbReference type="NCBI Taxonomy" id="2987522"/>
    <lineage>
        <taxon>Bacteria</taxon>
        <taxon>Pseudomonadati</taxon>
        <taxon>Pseudomonadota</taxon>
        <taxon>Gammaproteobacteria</taxon>
        <taxon>Alteromonadales</taxon>
        <taxon>Alteromonadaceae</taxon>
        <taxon>Alteromonas/Salinimonas group</taxon>
        <taxon>Alteromonas</taxon>
    </lineage>
</organism>
<dbReference type="RefSeq" id="WP_273638127.1">
    <property type="nucleotide sequence ID" value="NZ_JAQQXP010000001.1"/>
</dbReference>
<protein>
    <submittedName>
        <fullName evidence="3">Thioesterase family protein</fullName>
    </submittedName>
</protein>
<keyword evidence="2" id="KW-0378">Hydrolase</keyword>
<proteinExistence type="inferred from homology"/>
<dbReference type="PANTHER" id="PTHR31793:SF27">
    <property type="entry name" value="NOVEL THIOESTERASE SUPERFAMILY DOMAIN AND SAPOSIN A-TYPE DOMAIN CONTAINING PROTEIN (0610012H03RIK)"/>
    <property type="match status" value="1"/>
</dbReference>
<evidence type="ECO:0000313" key="3">
    <source>
        <dbReference type="EMBL" id="MDC8829641.1"/>
    </source>
</evidence>
<dbReference type="SUPFAM" id="SSF54637">
    <property type="entry name" value="Thioesterase/thiol ester dehydrase-isomerase"/>
    <property type="match status" value="1"/>
</dbReference>
<name>A0ABT5KZK9_9ALTE</name>
<evidence type="ECO:0000313" key="4">
    <source>
        <dbReference type="Proteomes" id="UP001218788"/>
    </source>
</evidence>
<comment type="caution">
    <text evidence="3">The sequence shown here is derived from an EMBL/GenBank/DDBJ whole genome shotgun (WGS) entry which is preliminary data.</text>
</comment>
<dbReference type="PANTHER" id="PTHR31793">
    <property type="entry name" value="4-HYDROXYBENZOYL-COA THIOESTERASE FAMILY MEMBER"/>
    <property type="match status" value="1"/>
</dbReference>
<gene>
    <name evidence="3" type="ORF">OIK42_02585</name>
</gene>
<dbReference type="Proteomes" id="UP001218788">
    <property type="component" value="Unassembled WGS sequence"/>
</dbReference>
<dbReference type="EMBL" id="JAQQXP010000001">
    <property type="protein sequence ID" value="MDC8829641.1"/>
    <property type="molecule type" value="Genomic_DNA"/>
</dbReference>
<dbReference type="Pfam" id="PF13279">
    <property type="entry name" value="4HBT_2"/>
    <property type="match status" value="1"/>
</dbReference>
<keyword evidence="4" id="KW-1185">Reference proteome</keyword>